<feature type="signal peptide" evidence="1">
    <location>
        <begin position="1"/>
        <end position="20"/>
    </location>
</feature>
<name>A0A9P4IFM4_9PEZI</name>
<gene>
    <name evidence="2" type="ORF">NA57DRAFT_76356</name>
</gene>
<keyword evidence="3" id="KW-1185">Reference proteome</keyword>
<accession>A0A9P4IFM4</accession>
<keyword evidence="1" id="KW-0732">Signal</keyword>
<dbReference type="EMBL" id="ML978126">
    <property type="protein sequence ID" value="KAF2099123.1"/>
    <property type="molecule type" value="Genomic_DNA"/>
</dbReference>
<dbReference type="OrthoDB" id="3641074at2759"/>
<protein>
    <submittedName>
        <fullName evidence="2">Uncharacterized protein</fullName>
    </submittedName>
</protein>
<sequence length="309" mass="33297">MKVTALIAAGIFAVGATASASDDYSTVSDAIKNDPSLLQRYCSQPGKPCAHVKDAVEKASVHLTYPDIINSSDFEECYKEGGKCQKAKRSAEALASAVAEAYAAAEPEPHTKVVHLCHLVGQPCFKARDAAKLAALSRREATANPDPHTRVVHFCHLVGQPCLKVREPEPEAKPHPRIIRLCHLVGQPCLKKKRSALPAPEPEANPHRVVRFCHLVGQPCLKVRNAADAVSSALYRRAADPEPHTRVVHFCHLVGQPCLKARDASDADTGLIEILDQECNKDGQPCAKAKRAAEDLSLAALQALEQSGL</sequence>
<proteinExistence type="predicted"/>
<feature type="chain" id="PRO_5040481674" evidence="1">
    <location>
        <begin position="21"/>
        <end position="309"/>
    </location>
</feature>
<evidence type="ECO:0000313" key="3">
    <source>
        <dbReference type="Proteomes" id="UP000799772"/>
    </source>
</evidence>
<evidence type="ECO:0000313" key="2">
    <source>
        <dbReference type="EMBL" id="KAF2099123.1"/>
    </source>
</evidence>
<reference evidence="2" key="1">
    <citation type="journal article" date="2020" name="Stud. Mycol.">
        <title>101 Dothideomycetes genomes: a test case for predicting lifestyles and emergence of pathogens.</title>
        <authorList>
            <person name="Haridas S."/>
            <person name="Albert R."/>
            <person name="Binder M."/>
            <person name="Bloem J."/>
            <person name="Labutti K."/>
            <person name="Salamov A."/>
            <person name="Andreopoulos B."/>
            <person name="Baker S."/>
            <person name="Barry K."/>
            <person name="Bills G."/>
            <person name="Bluhm B."/>
            <person name="Cannon C."/>
            <person name="Castanera R."/>
            <person name="Culley D."/>
            <person name="Daum C."/>
            <person name="Ezra D."/>
            <person name="Gonzalez J."/>
            <person name="Henrissat B."/>
            <person name="Kuo A."/>
            <person name="Liang C."/>
            <person name="Lipzen A."/>
            <person name="Lutzoni F."/>
            <person name="Magnuson J."/>
            <person name="Mondo S."/>
            <person name="Nolan M."/>
            <person name="Ohm R."/>
            <person name="Pangilinan J."/>
            <person name="Park H.-J."/>
            <person name="Ramirez L."/>
            <person name="Alfaro M."/>
            <person name="Sun H."/>
            <person name="Tritt A."/>
            <person name="Yoshinaga Y."/>
            <person name="Zwiers L.-H."/>
            <person name="Turgeon B."/>
            <person name="Goodwin S."/>
            <person name="Spatafora J."/>
            <person name="Crous P."/>
            <person name="Grigoriev I."/>
        </authorList>
    </citation>
    <scope>NUCLEOTIDE SEQUENCE</scope>
    <source>
        <strain evidence="2">CBS 133067</strain>
    </source>
</reference>
<organism evidence="2 3">
    <name type="scientific">Rhizodiscina lignyota</name>
    <dbReference type="NCBI Taxonomy" id="1504668"/>
    <lineage>
        <taxon>Eukaryota</taxon>
        <taxon>Fungi</taxon>
        <taxon>Dikarya</taxon>
        <taxon>Ascomycota</taxon>
        <taxon>Pezizomycotina</taxon>
        <taxon>Dothideomycetes</taxon>
        <taxon>Pleosporomycetidae</taxon>
        <taxon>Aulographales</taxon>
        <taxon>Rhizodiscinaceae</taxon>
        <taxon>Rhizodiscina</taxon>
    </lineage>
</organism>
<dbReference type="AlphaFoldDB" id="A0A9P4IFM4"/>
<dbReference type="Proteomes" id="UP000799772">
    <property type="component" value="Unassembled WGS sequence"/>
</dbReference>
<evidence type="ECO:0000256" key="1">
    <source>
        <dbReference type="SAM" id="SignalP"/>
    </source>
</evidence>
<comment type="caution">
    <text evidence="2">The sequence shown here is derived from an EMBL/GenBank/DDBJ whole genome shotgun (WGS) entry which is preliminary data.</text>
</comment>